<organism evidence="1 2">
    <name type="scientific">Ancylostoma ceylanicum</name>
    <dbReference type="NCBI Taxonomy" id="53326"/>
    <lineage>
        <taxon>Eukaryota</taxon>
        <taxon>Metazoa</taxon>
        <taxon>Ecdysozoa</taxon>
        <taxon>Nematoda</taxon>
        <taxon>Chromadorea</taxon>
        <taxon>Rhabditida</taxon>
        <taxon>Rhabditina</taxon>
        <taxon>Rhabditomorpha</taxon>
        <taxon>Strongyloidea</taxon>
        <taxon>Ancylostomatidae</taxon>
        <taxon>Ancylostomatinae</taxon>
        <taxon>Ancylostoma</taxon>
    </lineage>
</organism>
<reference evidence="2" key="1">
    <citation type="journal article" date="2015" name="Nat. Genet.">
        <title>The genome and transcriptome of the zoonotic hookworm Ancylostoma ceylanicum identify infection-specific gene families.</title>
        <authorList>
            <person name="Schwarz E.M."/>
            <person name="Hu Y."/>
            <person name="Antoshechkin I."/>
            <person name="Miller M.M."/>
            <person name="Sternberg P.W."/>
            <person name="Aroian R.V."/>
        </authorList>
    </citation>
    <scope>NUCLEOTIDE SEQUENCE</scope>
    <source>
        <strain evidence="2">HY135</strain>
    </source>
</reference>
<proteinExistence type="predicted"/>
<dbReference type="OrthoDB" id="9988549at2759"/>
<evidence type="ECO:0000313" key="2">
    <source>
        <dbReference type="Proteomes" id="UP000024635"/>
    </source>
</evidence>
<sequence length="114" mass="12635">MHESSGMADRYPAASWDSNAISYPVCLHLRCAGFHSDRVPVGFRLLHPEAPQFWTGILWKSCEDYCEKCKGKATGNCEPVENKECSGGYQCQCSGKDVDKSDNWLVIATCKLGL</sequence>
<gene>
    <name evidence="1" type="primary">Acey_s0180.g804</name>
    <name evidence="1" type="ORF">Y032_0180g804</name>
</gene>
<evidence type="ECO:0000313" key="1">
    <source>
        <dbReference type="EMBL" id="EYB93641.1"/>
    </source>
</evidence>
<dbReference type="Gene3D" id="3.30.30.100">
    <property type="match status" value="1"/>
</dbReference>
<name>A0A016STB1_9BILA</name>
<dbReference type="AlphaFoldDB" id="A0A016STB1"/>
<keyword evidence="2" id="KW-1185">Reference proteome</keyword>
<comment type="caution">
    <text evidence="1">The sequence shown here is derived from an EMBL/GenBank/DDBJ whole genome shotgun (WGS) entry which is preliminary data.</text>
</comment>
<protein>
    <submittedName>
        <fullName evidence="1">Uncharacterized protein</fullName>
    </submittedName>
</protein>
<dbReference type="Proteomes" id="UP000024635">
    <property type="component" value="Unassembled WGS sequence"/>
</dbReference>
<dbReference type="EMBL" id="JARK01001516">
    <property type="protein sequence ID" value="EYB93641.1"/>
    <property type="molecule type" value="Genomic_DNA"/>
</dbReference>
<dbReference type="InterPro" id="IPR038456">
    <property type="entry name" value="Macin_sf"/>
</dbReference>
<accession>A0A016STB1</accession>